<gene>
    <name evidence="8" type="primary">lepB</name>
    <name evidence="8" type="ORF">GR328_23675</name>
</gene>
<keyword evidence="6" id="KW-0645">Protease</keyword>
<comment type="caution">
    <text evidence="8">The sequence shown here is derived from an EMBL/GenBank/DDBJ whole genome shotgun (WGS) entry which is preliminary data.</text>
</comment>
<keyword evidence="9" id="KW-1185">Reference proteome</keyword>
<dbReference type="GO" id="GO:0009003">
    <property type="term" value="F:signal peptidase activity"/>
    <property type="evidence" value="ECO:0007669"/>
    <property type="project" value="UniProtKB-EC"/>
</dbReference>
<sequence>MILSIKEREFSKSDLGMLLLAIHCLAVLGFFLIGSGAIWLRASGPAKFRIFSVPSGSMIPNFNPGDLIIGAMYSWQNPKPRRGDVVFYPRRGQPHSLVYVSRMVGLPGDRVQVISGRLHINGVAVPREQVGVYPTLDELGRPTSAPRYAESLPEGSGRFVIEVKGNKGSFDKTRAFRVPKGEVFVMGDNRDNSSDSRDSSLGTVPISHILGHPVVIVGPTASAGSGPLRARWQPTLAPLVRTG</sequence>
<evidence type="ECO:0000256" key="5">
    <source>
        <dbReference type="ARBA" id="ARBA00022801"/>
    </source>
</evidence>
<dbReference type="Proteomes" id="UP000436483">
    <property type="component" value="Unassembled WGS sequence"/>
</dbReference>
<dbReference type="SUPFAM" id="SSF51306">
    <property type="entry name" value="LexA/Signal peptidase"/>
    <property type="match status" value="1"/>
</dbReference>
<reference evidence="8 9" key="1">
    <citation type="submission" date="2019-12" db="EMBL/GenBank/DDBJ databases">
        <authorList>
            <person name="Yuan C.-G."/>
        </authorList>
    </citation>
    <scope>NUCLEOTIDE SEQUENCE [LARGE SCALE GENOMIC DNA]</scope>
    <source>
        <strain evidence="8 9">KCTC 23863</strain>
    </source>
</reference>
<dbReference type="AlphaFoldDB" id="A0A7X3MWB4"/>
<feature type="domain" description="Peptidase S26" evidence="7">
    <location>
        <begin position="47"/>
        <end position="215"/>
    </location>
</feature>
<keyword evidence="5 6" id="KW-0378">Hydrolase</keyword>
<evidence type="ECO:0000256" key="3">
    <source>
        <dbReference type="ARBA" id="ARBA00013208"/>
    </source>
</evidence>
<dbReference type="InterPro" id="IPR036286">
    <property type="entry name" value="LexA/Signal_pep-like_sf"/>
</dbReference>
<accession>A0A7X3MWB4</accession>
<dbReference type="EC" id="3.4.21.89" evidence="3 6"/>
<evidence type="ECO:0000256" key="4">
    <source>
        <dbReference type="ARBA" id="ARBA00019232"/>
    </source>
</evidence>
<dbReference type="Pfam" id="PF10502">
    <property type="entry name" value="Peptidase_S26"/>
    <property type="match status" value="1"/>
</dbReference>
<protein>
    <recommendedName>
        <fullName evidence="4 6">Signal peptidase I</fullName>
        <ecNumber evidence="3 6">3.4.21.89</ecNumber>
    </recommendedName>
</protein>
<dbReference type="EMBL" id="WURB01000033">
    <property type="protein sequence ID" value="MXQ14394.1"/>
    <property type="molecule type" value="Genomic_DNA"/>
</dbReference>
<comment type="catalytic activity">
    <reaction evidence="1 6">
        <text>Cleavage of hydrophobic, N-terminal signal or leader sequences from secreted and periplasmic proteins.</text>
        <dbReference type="EC" id="3.4.21.89"/>
    </reaction>
</comment>
<dbReference type="GO" id="GO:0006465">
    <property type="term" value="P:signal peptide processing"/>
    <property type="evidence" value="ECO:0007669"/>
    <property type="project" value="InterPro"/>
</dbReference>
<dbReference type="PANTHER" id="PTHR43390">
    <property type="entry name" value="SIGNAL PEPTIDASE I"/>
    <property type="match status" value="1"/>
</dbReference>
<evidence type="ECO:0000259" key="7">
    <source>
        <dbReference type="Pfam" id="PF10502"/>
    </source>
</evidence>
<evidence type="ECO:0000256" key="1">
    <source>
        <dbReference type="ARBA" id="ARBA00000677"/>
    </source>
</evidence>
<dbReference type="Gene3D" id="2.10.109.10">
    <property type="entry name" value="Umud Fragment, subunit A"/>
    <property type="match status" value="1"/>
</dbReference>
<dbReference type="NCBIfam" id="TIGR02227">
    <property type="entry name" value="sigpep_I_bact"/>
    <property type="match status" value="1"/>
</dbReference>
<dbReference type="InterPro" id="IPR019533">
    <property type="entry name" value="Peptidase_S26"/>
</dbReference>
<keyword evidence="6" id="KW-0812">Transmembrane</keyword>
<organism evidence="8 9">
    <name type="scientific">Microvirga makkahensis</name>
    <dbReference type="NCBI Taxonomy" id="1128670"/>
    <lineage>
        <taxon>Bacteria</taxon>
        <taxon>Pseudomonadati</taxon>
        <taxon>Pseudomonadota</taxon>
        <taxon>Alphaproteobacteria</taxon>
        <taxon>Hyphomicrobiales</taxon>
        <taxon>Methylobacteriaceae</taxon>
        <taxon>Microvirga</taxon>
    </lineage>
</organism>
<dbReference type="PRINTS" id="PR00727">
    <property type="entry name" value="LEADERPTASE"/>
</dbReference>
<keyword evidence="6" id="KW-1133">Transmembrane helix</keyword>
<feature type="transmembrane region" description="Helical" evidence="6">
    <location>
        <begin position="20"/>
        <end position="40"/>
    </location>
</feature>
<dbReference type="GO" id="GO:0016020">
    <property type="term" value="C:membrane"/>
    <property type="evidence" value="ECO:0007669"/>
    <property type="project" value="UniProtKB-SubCell"/>
</dbReference>
<dbReference type="RefSeq" id="WP_160888122.1">
    <property type="nucleotide sequence ID" value="NZ_WURB01000033.1"/>
</dbReference>
<evidence type="ECO:0000256" key="2">
    <source>
        <dbReference type="ARBA" id="ARBA00009370"/>
    </source>
</evidence>
<dbReference type="GO" id="GO:0004252">
    <property type="term" value="F:serine-type endopeptidase activity"/>
    <property type="evidence" value="ECO:0007669"/>
    <property type="project" value="InterPro"/>
</dbReference>
<keyword evidence="6" id="KW-0472">Membrane</keyword>
<evidence type="ECO:0000313" key="9">
    <source>
        <dbReference type="Proteomes" id="UP000436483"/>
    </source>
</evidence>
<dbReference type="CDD" id="cd06530">
    <property type="entry name" value="S26_SPase_I"/>
    <property type="match status" value="1"/>
</dbReference>
<dbReference type="OrthoDB" id="9815782at2"/>
<evidence type="ECO:0000313" key="8">
    <source>
        <dbReference type="EMBL" id="MXQ14394.1"/>
    </source>
</evidence>
<proteinExistence type="inferred from homology"/>
<reference evidence="8 9" key="2">
    <citation type="submission" date="2020-01" db="EMBL/GenBank/DDBJ databases">
        <title>Microvirga sp. nov., an arsenate reduction bacterium isolated from Tibet hotspring sediments.</title>
        <authorList>
            <person name="Xian W.-D."/>
            <person name="Li W.-J."/>
        </authorList>
    </citation>
    <scope>NUCLEOTIDE SEQUENCE [LARGE SCALE GENOMIC DNA]</scope>
    <source>
        <strain evidence="8 9">KCTC 23863</strain>
    </source>
</reference>
<dbReference type="PROSITE" id="PS00761">
    <property type="entry name" value="SPASE_I_3"/>
    <property type="match status" value="1"/>
</dbReference>
<name>A0A7X3MWB4_9HYPH</name>
<comment type="subcellular location">
    <subcellularLocation>
        <location evidence="6">Membrane</location>
        <topology evidence="6">Single-pass type II membrane protein</topology>
    </subcellularLocation>
</comment>
<evidence type="ECO:0000256" key="6">
    <source>
        <dbReference type="RuleBase" id="RU362042"/>
    </source>
</evidence>
<dbReference type="InterPro" id="IPR000223">
    <property type="entry name" value="Pept_S26A_signal_pept_1"/>
</dbReference>
<dbReference type="PANTHER" id="PTHR43390:SF1">
    <property type="entry name" value="CHLOROPLAST PROCESSING PEPTIDASE"/>
    <property type="match status" value="1"/>
</dbReference>
<dbReference type="InterPro" id="IPR019758">
    <property type="entry name" value="Pept_S26A_signal_pept_1_CS"/>
</dbReference>
<comment type="similarity">
    <text evidence="2 6">Belongs to the peptidase S26 family.</text>
</comment>